<proteinExistence type="predicted"/>
<sequence>MTVVLIGVPGSGKTCVARELQARGYVAADTDQIVAERASVTGKDLYVLVEPERRRKLSEQVLVELIDDASPEGKFAIAVSSEALWEGSEAVRALRTYGDAGARVVWLTADLSSLVRRNGMLGQHSGAIVMPRRHFRELMDAKRAVFESVASETVDTSEMTADQVAALLA</sequence>
<comment type="caution">
    <text evidence="1">The sequence shown here is derived from an EMBL/GenBank/DDBJ whole genome shotgun (WGS) entry which is preliminary data.</text>
</comment>
<accession>A0ABT9N8K7</accession>
<reference evidence="1 2" key="1">
    <citation type="submission" date="2023-07" db="EMBL/GenBank/DDBJ databases">
        <title>Sequencing the genomes of 1000 actinobacteria strains.</title>
        <authorList>
            <person name="Klenk H.-P."/>
        </authorList>
    </citation>
    <scope>NUCLEOTIDE SEQUENCE [LARGE SCALE GENOMIC DNA]</scope>
    <source>
        <strain evidence="1 2">DSM 102162</strain>
    </source>
</reference>
<dbReference type="RefSeq" id="WP_307013912.1">
    <property type="nucleotide sequence ID" value="NZ_JAUSQW010000001.1"/>
</dbReference>
<protein>
    <submittedName>
        <fullName evidence="1">Shikimate kinase</fullName>
        <ecNumber evidence="1">2.7.1.71</ecNumber>
    </submittedName>
</protein>
<evidence type="ECO:0000313" key="2">
    <source>
        <dbReference type="Proteomes" id="UP001235966"/>
    </source>
</evidence>
<gene>
    <name evidence="1" type="ORF">J2S49_000111</name>
</gene>
<organism evidence="1 2">
    <name type="scientific">Arcanobacterium wilhelmae</name>
    <dbReference type="NCBI Taxonomy" id="1803177"/>
    <lineage>
        <taxon>Bacteria</taxon>
        <taxon>Bacillati</taxon>
        <taxon>Actinomycetota</taxon>
        <taxon>Actinomycetes</taxon>
        <taxon>Actinomycetales</taxon>
        <taxon>Actinomycetaceae</taxon>
        <taxon>Arcanobacterium</taxon>
    </lineage>
</organism>
<dbReference type="Pfam" id="PF13671">
    <property type="entry name" value="AAA_33"/>
    <property type="match status" value="1"/>
</dbReference>
<dbReference type="EMBL" id="JAUSQW010000001">
    <property type="protein sequence ID" value="MDP9800035.1"/>
    <property type="molecule type" value="Genomic_DNA"/>
</dbReference>
<dbReference type="EC" id="2.7.1.71" evidence="1"/>
<keyword evidence="2" id="KW-1185">Reference proteome</keyword>
<evidence type="ECO:0000313" key="1">
    <source>
        <dbReference type="EMBL" id="MDP9800035.1"/>
    </source>
</evidence>
<dbReference type="PRINTS" id="PR01100">
    <property type="entry name" value="SHIKIMTKNASE"/>
</dbReference>
<dbReference type="GO" id="GO:0004765">
    <property type="term" value="F:shikimate kinase activity"/>
    <property type="evidence" value="ECO:0007669"/>
    <property type="project" value="UniProtKB-EC"/>
</dbReference>
<dbReference type="Gene3D" id="3.40.50.300">
    <property type="entry name" value="P-loop containing nucleotide triphosphate hydrolases"/>
    <property type="match status" value="1"/>
</dbReference>
<name>A0ABT9N8K7_9ACTO</name>
<dbReference type="InterPro" id="IPR027417">
    <property type="entry name" value="P-loop_NTPase"/>
</dbReference>
<dbReference type="SUPFAM" id="SSF52540">
    <property type="entry name" value="P-loop containing nucleoside triphosphate hydrolases"/>
    <property type="match status" value="1"/>
</dbReference>
<keyword evidence="1" id="KW-0808">Transferase</keyword>
<dbReference type="Proteomes" id="UP001235966">
    <property type="component" value="Unassembled WGS sequence"/>
</dbReference>
<keyword evidence="1" id="KW-0418">Kinase</keyword>